<feature type="transmembrane region" description="Helical" evidence="9">
    <location>
        <begin position="572"/>
        <end position="592"/>
    </location>
</feature>
<feature type="transmembrane region" description="Helical" evidence="9">
    <location>
        <begin position="604"/>
        <end position="623"/>
    </location>
</feature>
<dbReference type="PANTHER" id="PTHR48021">
    <property type="match status" value="1"/>
</dbReference>
<dbReference type="GO" id="GO:0005886">
    <property type="term" value="C:plasma membrane"/>
    <property type="evidence" value="ECO:0007669"/>
    <property type="project" value="UniProtKB-SubCell"/>
</dbReference>
<dbReference type="PROSITE" id="PS50850">
    <property type="entry name" value="MFS"/>
    <property type="match status" value="3"/>
</dbReference>
<feature type="transmembrane region" description="Helical" evidence="9">
    <location>
        <begin position="393"/>
        <end position="412"/>
    </location>
</feature>
<feature type="transmembrane region" description="Helical" evidence="9">
    <location>
        <begin position="1381"/>
        <end position="1402"/>
    </location>
</feature>
<accession>A0A139WC41</accession>
<evidence type="ECO:0000256" key="2">
    <source>
        <dbReference type="ARBA" id="ARBA00022448"/>
    </source>
</evidence>
<feature type="domain" description="Major facilitator superfamily (MFS) profile" evidence="10">
    <location>
        <begin position="1149"/>
        <end position="1572"/>
    </location>
</feature>
<feature type="transmembrane region" description="Helical" evidence="9">
    <location>
        <begin position="1245"/>
        <end position="1263"/>
    </location>
</feature>
<feature type="transmembrane region" description="Helical" evidence="9">
    <location>
        <begin position="92"/>
        <end position="112"/>
    </location>
</feature>
<reference evidence="11 12" key="2">
    <citation type="journal article" date="2010" name="Nucleic Acids Res.">
        <title>BeetleBase in 2010: revisions to provide comprehensive genomic information for Tribolium castaneum.</title>
        <authorList>
            <person name="Kim H.S."/>
            <person name="Murphy T."/>
            <person name="Xia J."/>
            <person name="Caragea D."/>
            <person name="Park Y."/>
            <person name="Beeman R.W."/>
            <person name="Lorenzen M.D."/>
            <person name="Butcher S."/>
            <person name="Manak J.R."/>
            <person name="Brown S.J."/>
        </authorList>
    </citation>
    <scope>GENOME REANNOTATION</scope>
    <source>
        <strain evidence="11 12">Georgia GA2</strain>
    </source>
</reference>
<feature type="transmembrane region" description="Helical" evidence="9">
    <location>
        <begin position="118"/>
        <end position="138"/>
    </location>
</feature>
<feature type="transmembrane region" description="Helical" evidence="9">
    <location>
        <begin position="811"/>
        <end position="835"/>
    </location>
</feature>
<dbReference type="OMA" id="GMFSYHS"/>
<keyword evidence="5 9" id="KW-0812">Transmembrane</keyword>
<proteinExistence type="predicted"/>
<feature type="transmembrane region" description="Helical" evidence="9">
    <location>
        <begin position="1218"/>
        <end position="1239"/>
    </location>
</feature>
<feature type="transmembrane region" description="Helical" evidence="9">
    <location>
        <begin position="936"/>
        <end position="956"/>
    </location>
</feature>
<feature type="transmembrane region" description="Helical" evidence="9">
    <location>
        <begin position="519"/>
        <end position="539"/>
    </location>
</feature>
<dbReference type="InterPro" id="IPR003663">
    <property type="entry name" value="Sugar/inositol_transpt"/>
</dbReference>
<keyword evidence="7 9" id="KW-0472">Membrane</keyword>
<feature type="transmembrane region" description="Helical" evidence="9">
    <location>
        <begin position="1447"/>
        <end position="1469"/>
    </location>
</feature>
<feature type="transmembrane region" description="Helical" evidence="9">
    <location>
        <begin position="175"/>
        <end position="196"/>
    </location>
</feature>
<evidence type="ECO:0000313" key="12">
    <source>
        <dbReference type="Proteomes" id="UP000007266"/>
    </source>
</evidence>
<feature type="transmembrane region" description="Helical" evidence="9">
    <location>
        <begin position="323"/>
        <end position="345"/>
    </location>
</feature>
<feature type="domain" description="Major facilitator superfamily (MFS) profile" evidence="10">
    <location>
        <begin position="475"/>
        <end position="913"/>
    </location>
</feature>
<feature type="transmembrane region" description="Helical" evidence="9">
    <location>
        <begin position="64"/>
        <end position="85"/>
    </location>
</feature>
<feature type="transmembrane region" description="Helical" evidence="9">
    <location>
        <begin position="12"/>
        <end position="33"/>
    </location>
</feature>
<feature type="transmembrane region" description="Helical" evidence="9">
    <location>
        <begin position="1548"/>
        <end position="1568"/>
    </location>
</feature>
<evidence type="ECO:0000256" key="7">
    <source>
        <dbReference type="ARBA" id="ARBA00023136"/>
    </source>
</evidence>
<feature type="transmembrane region" description="Helical" evidence="9">
    <location>
        <begin position="711"/>
        <end position="733"/>
    </location>
</feature>
<evidence type="ECO:0000256" key="1">
    <source>
        <dbReference type="ARBA" id="ARBA00004651"/>
    </source>
</evidence>
<dbReference type="SUPFAM" id="SSF103473">
    <property type="entry name" value="MFS general substrate transporter"/>
    <property type="match status" value="4"/>
</dbReference>
<evidence type="ECO:0000313" key="11">
    <source>
        <dbReference type="EMBL" id="KYB25476.1"/>
    </source>
</evidence>
<sequence length="1590" mass="177573">MHLNHENNKHFFTLKPAFLFQIFAAVSASLVLISDGMQYGWSSPVIPILESNNTPVKINADDSAWLETTFLLSGPLALVVTPILVDRIGRHTTVLLISCISIIGWVLIGVATRIEMLYVARFLLGALSDIIYTTIPMYISEIADKEIRGLLNTILYVMIYSGFIIIYAVAPSSRFYVPSIVSAGISLLQIILFWFMPESPYFLAKKQRYDSALKSLKRLRVKDNCDTEFEEILNSTQTSKTQSSIKEAIFKKSTRKAFACVTTLVIAQHFCGFSVIVMNLFTILEKAGSIYLDSNTTQILFASLMLAATCASCNVIDKFGRRVLLIVSCTLTGINLLGLAVYFHAKFLGFSVAYFSWLPLVCIMLYAVTFNVGLGLVPKILISELYSIRVKAIGMALAGGMFELFGSISIIFYKYTIRVCDVYVVFYIFTIITFATVVFTVLAIPETKGKSLEEIQIIKTAMARFYTLGNGHILQILAALSASLLEISDGMQYGWSSPVIPILESKNSPVKITSEDSTWLETIFLLAGPLALVITPVLVDKIGRHKTILIISCLSIIGWILIGVGTRVEILYLARFLFGTVSDIIFTTVAMYTSEIADKEIRGFLNGLMYVFLYLGFILIYSLAPSTPFYVPSVVAAGILLLQILTFIPMPESPYFLMKKQRYESAMKSLKRLRSKTNCETEFEKMKNCMEDSEHKSNIKEAIFKKSTLKAFICATILFVAQHFCGLSVILMNLYTILEKAGSIYLDSNTTEILFALLMLVSMIVSCYVVDKFGRKNLLVVSSVFTGANLIGLAVYFHLKCLGFNVDCLSWLPLIFVMLYAVTFNIGLGSVPKILVSELYSIKVKAVGMSIGAGTYELAGSLSIFISIPTTMRSKLTITRLYNSLKPQYPFQIWATLSASLLVISDGMQFGWSSPVIPILESKTSPIRITSEDSTWLETIFLLAGPLILFVTPILVDKIGRHKSILLVSFISITGWILIGVATRIEILYSARFLFGMTTNIIFSAVPMYTSEIAAKEIRGLLNGIVYVFFYLGFILIYSIAPSSPLYVPSIVAAGILLLQMFTFITMPESPYFLVKKQRYECAMKSLKRLRSKTNCELEFEKIKNSLKDTDHRSNIKDFSFIPTTMQTKITIIQLYNSLKPQYPFQIWTILSASLLVISDGMQFGWSSPVIPILESKTSPIKITSDDATWLQTIFLLAGPLILFVTPISVDKIGRHKTILIVACISILGWILIGVATRIEILYCARFLFGMTTNIIFTTVPMYTSEIAAKEIRGLLNGIVYVFFYLGFILIDSIAPSSPFYVPSIVAAGILLLHILTFITMPESPYFLVRQRRYECAMKCLQRLRSKNCDTELEEIRKCMAAAHRKSSIREYISKKSTLKAFLCTTLLFVEQQTCGLAVILMNLYTILEKAGSIYLDSNTTQILFAFLMLVSMFVACLMIDKFGRKNLLVVSGVLTGANLIGLAVYFHLKSLEFRVDCLSWLPLMFVMFYAVTFNIGFGLVPKILVSELFSIRVKAVGMSIGAGTSELAASLSIIFYKYVTQFYEMHFVFYFFGASAFVTVLLTIFVIPETKGKSLEEIQGMLEGATEHA</sequence>
<gene>
    <name evidence="11" type="primary">AUGUSTUS-3.0.2_34243</name>
    <name evidence="11" type="ORF">TcasGA2_TC034243</name>
</gene>
<dbReference type="InterPro" id="IPR036259">
    <property type="entry name" value="MFS_trans_sf"/>
</dbReference>
<feature type="transmembrane region" description="Helical" evidence="9">
    <location>
        <begin position="357"/>
        <end position="381"/>
    </location>
</feature>
<keyword evidence="12" id="KW-1185">Reference proteome</keyword>
<dbReference type="FunFam" id="1.20.1250.20:FF:001289">
    <property type="entry name" value="Uncharacterized protein"/>
    <property type="match status" value="2"/>
</dbReference>
<feature type="transmembrane region" description="Helical" evidence="9">
    <location>
        <begin position="965"/>
        <end position="983"/>
    </location>
</feature>
<evidence type="ECO:0000256" key="9">
    <source>
        <dbReference type="SAM" id="Phobius"/>
    </source>
</evidence>
<feature type="transmembrane region" description="Helical" evidence="9">
    <location>
        <begin position="548"/>
        <end position="566"/>
    </location>
</feature>
<feature type="transmembrane region" description="Helical" evidence="9">
    <location>
        <begin position="1047"/>
        <end position="1067"/>
    </location>
</feature>
<evidence type="ECO:0000256" key="6">
    <source>
        <dbReference type="ARBA" id="ARBA00022989"/>
    </source>
</evidence>
<feature type="transmembrane region" description="Helical" evidence="9">
    <location>
        <begin position="1275"/>
        <end position="1294"/>
    </location>
</feature>
<dbReference type="InterPro" id="IPR005828">
    <property type="entry name" value="MFS_sugar_transport-like"/>
</dbReference>
<keyword evidence="4" id="KW-0762">Sugar transport</keyword>
<evidence type="ECO:0000256" key="4">
    <source>
        <dbReference type="ARBA" id="ARBA00022597"/>
    </source>
</evidence>
<feature type="transmembrane region" description="Helical" evidence="9">
    <location>
        <begin position="465"/>
        <end position="485"/>
    </location>
</feature>
<keyword evidence="2" id="KW-0813">Transport</keyword>
<name>A0A139WC41_TRICA</name>
<feature type="transmembrane region" description="Helical" evidence="9">
    <location>
        <begin position="989"/>
        <end position="1009"/>
    </location>
</feature>
<dbReference type="EMBL" id="KQ971371">
    <property type="protein sequence ID" value="KYB25476.1"/>
    <property type="molecule type" value="Genomic_DNA"/>
</dbReference>
<feature type="transmembrane region" description="Helical" evidence="9">
    <location>
        <begin position="257"/>
        <end position="284"/>
    </location>
</feature>
<feature type="transmembrane region" description="Helical" evidence="9">
    <location>
        <begin position="1422"/>
        <end position="1440"/>
    </location>
</feature>
<keyword evidence="8" id="KW-0325">Glycoprotein</keyword>
<dbReference type="InterPro" id="IPR050549">
    <property type="entry name" value="MFS_Trehalose_Transporter"/>
</dbReference>
<feature type="transmembrane region" description="Helical" evidence="9">
    <location>
        <begin position="424"/>
        <end position="444"/>
    </location>
</feature>
<dbReference type="PRINTS" id="PR00171">
    <property type="entry name" value="SUGRTRNSPORT"/>
</dbReference>
<dbReference type="Pfam" id="PF00083">
    <property type="entry name" value="Sugar_tr"/>
    <property type="match status" value="4"/>
</dbReference>
<dbReference type="FunFam" id="1.20.1250.20:FF:001691">
    <property type="entry name" value="Esterase-6-like Protein"/>
    <property type="match status" value="1"/>
</dbReference>
<feature type="transmembrane region" description="Helical" evidence="9">
    <location>
        <begin position="847"/>
        <end position="868"/>
    </location>
</feature>
<feature type="domain" description="Major facilitator superfamily (MFS) profile" evidence="10">
    <location>
        <begin position="13"/>
        <end position="448"/>
    </location>
</feature>
<feature type="transmembrane region" description="Helical" evidence="9">
    <location>
        <begin position="1300"/>
        <end position="1321"/>
    </location>
</feature>
<feature type="transmembrane region" description="Helical" evidence="9">
    <location>
        <begin position="1147"/>
        <end position="1168"/>
    </location>
</feature>
<comment type="subcellular location">
    <subcellularLocation>
        <location evidence="1">Cell membrane</location>
        <topology evidence="1">Multi-pass membrane protein</topology>
    </subcellularLocation>
</comment>
<dbReference type="InParanoid" id="A0A139WC41"/>
<dbReference type="GO" id="GO:0055085">
    <property type="term" value="P:transmembrane transport"/>
    <property type="evidence" value="ECO:0000318"/>
    <property type="project" value="GO_Central"/>
</dbReference>
<dbReference type="GO" id="GO:0016020">
    <property type="term" value="C:membrane"/>
    <property type="evidence" value="ECO:0000318"/>
    <property type="project" value="GO_Central"/>
</dbReference>
<feature type="transmembrane region" description="Helical" evidence="9">
    <location>
        <begin position="1188"/>
        <end position="1206"/>
    </location>
</feature>
<feature type="transmembrane region" description="Helical" evidence="9">
    <location>
        <begin position="1481"/>
        <end position="1505"/>
    </location>
</feature>
<dbReference type="PANTHER" id="PTHR48021:SF46">
    <property type="entry name" value="MAJOR FACILITATOR SUPERFAMILY (MFS) PROFILE DOMAIN-CONTAINING PROTEIN"/>
    <property type="match status" value="1"/>
</dbReference>
<reference evidence="11 12" key="1">
    <citation type="journal article" date="2008" name="Nature">
        <title>The genome of the model beetle and pest Tribolium castaneum.</title>
        <authorList>
            <consortium name="Tribolium Genome Sequencing Consortium"/>
            <person name="Richards S."/>
            <person name="Gibbs R.A."/>
            <person name="Weinstock G.M."/>
            <person name="Brown S.J."/>
            <person name="Denell R."/>
            <person name="Beeman R.W."/>
            <person name="Gibbs R."/>
            <person name="Beeman R.W."/>
            <person name="Brown S.J."/>
            <person name="Bucher G."/>
            <person name="Friedrich M."/>
            <person name="Grimmelikhuijzen C.J."/>
            <person name="Klingler M."/>
            <person name="Lorenzen M."/>
            <person name="Richards S."/>
            <person name="Roth S."/>
            <person name="Schroder R."/>
            <person name="Tautz D."/>
            <person name="Zdobnov E.M."/>
            <person name="Muzny D."/>
            <person name="Gibbs R.A."/>
            <person name="Weinstock G.M."/>
            <person name="Attaway T."/>
            <person name="Bell S."/>
            <person name="Buhay C.J."/>
            <person name="Chandrabose M.N."/>
            <person name="Chavez D."/>
            <person name="Clerk-Blankenburg K.P."/>
            <person name="Cree A."/>
            <person name="Dao M."/>
            <person name="Davis C."/>
            <person name="Chacko J."/>
            <person name="Dinh H."/>
            <person name="Dugan-Rocha S."/>
            <person name="Fowler G."/>
            <person name="Garner T.T."/>
            <person name="Garnes J."/>
            <person name="Gnirke A."/>
            <person name="Hawes A."/>
            <person name="Hernandez J."/>
            <person name="Hines S."/>
            <person name="Holder M."/>
            <person name="Hume J."/>
            <person name="Jhangiani S.N."/>
            <person name="Joshi V."/>
            <person name="Khan Z.M."/>
            <person name="Jackson L."/>
            <person name="Kovar C."/>
            <person name="Kowis A."/>
            <person name="Lee S."/>
            <person name="Lewis L.R."/>
            <person name="Margolis J."/>
            <person name="Morgan M."/>
            <person name="Nazareth L.V."/>
            <person name="Nguyen N."/>
            <person name="Okwuonu G."/>
            <person name="Parker D."/>
            <person name="Richards S."/>
            <person name="Ruiz S.J."/>
            <person name="Santibanez J."/>
            <person name="Savard J."/>
            <person name="Scherer S.E."/>
            <person name="Schneider B."/>
            <person name="Sodergren E."/>
            <person name="Tautz D."/>
            <person name="Vattahil S."/>
            <person name="Villasana D."/>
            <person name="White C.S."/>
            <person name="Wright R."/>
            <person name="Park Y."/>
            <person name="Beeman R.W."/>
            <person name="Lord J."/>
            <person name="Oppert B."/>
            <person name="Lorenzen M."/>
            <person name="Brown S."/>
            <person name="Wang L."/>
            <person name="Savard J."/>
            <person name="Tautz D."/>
            <person name="Richards S."/>
            <person name="Weinstock G."/>
            <person name="Gibbs R.A."/>
            <person name="Liu Y."/>
            <person name="Worley K."/>
            <person name="Weinstock G."/>
            <person name="Elsik C.G."/>
            <person name="Reese J.T."/>
            <person name="Elhaik E."/>
            <person name="Landan G."/>
            <person name="Graur D."/>
            <person name="Arensburger P."/>
            <person name="Atkinson P."/>
            <person name="Beeman R.W."/>
            <person name="Beidler J."/>
            <person name="Brown S.J."/>
            <person name="Demuth J.P."/>
            <person name="Drury D.W."/>
            <person name="Du Y.Z."/>
            <person name="Fujiwara H."/>
            <person name="Lorenzen M."/>
            <person name="Maselli V."/>
            <person name="Osanai M."/>
            <person name="Park Y."/>
            <person name="Robertson H.M."/>
            <person name="Tu Z."/>
            <person name="Wang J.J."/>
            <person name="Wang S."/>
            <person name="Richards S."/>
            <person name="Song H."/>
            <person name="Zhang L."/>
            <person name="Sodergren E."/>
            <person name="Werner D."/>
            <person name="Stanke M."/>
            <person name="Morgenstern B."/>
            <person name="Solovyev V."/>
            <person name="Kosarev P."/>
            <person name="Brown G."/>
            <person name="Chen H.C."/>
            <person name="Ermolaeva O."/>
            <person name="Hlavina W."/>
            <person name="Kapustin Y."/>
            <person name="Kiryutin B."/>
            <person name="Kitts P."/>
            <person name="Maglott D."/>
            <person name="Pruitt K."/>
            <person name="Sapojnikov V."/>
            <person name="Souvorov A."/>
            <person name="Mackey A.J."/>
            <person name="Waterhouse R.M."/>
            <person name="Wyder S."/>
            <person name="Zdobnov E.M."/>
            <person name="Zdobnov E.M."/>
            <person name="Wyder S."/>
            <person name="Kriventseva E.V."/>
            <person name="Kadowaki T."/>
            <person name="Bork P."/>
            <person name="Aranda M."/>
            <person name="Bao R."/>
            <person name="Beermann A."/>
            <person name="Berns N."/>
            <person name="Bolognesi R."/>
            <person name="Bonneton F."/>
            <person name="Bopp D."/>
            <person name="Brown S.J."/>
            <person name="Bucher G."/>
            <person name="Butts T."/>
            <person name="Chaumot A."/>
            <person name="Denell R.E."/>
            <person name="Ferrier D.E."/>
            <person name="Friedrich M."/>
            <person name="Gordon C.M."/>
            <person name="Jindra M."/>
            <person name="Klingler M."/>
            <person name="Lan Q."/>
            <person name="Lattorff H.M."/>
            <person name="Laudet V."/>
            <person name="von Levetsow C."/>
            <person name="Liu Z."/>
            <person name="Lutz R."/>
            <person name="Lynch J.A."/>
            <person name="da Fonseca R.N."/>
            <person name="Posnien N."/>
            <person name="Reuter R."/>
            <person name="Roth S."/>
            <person name="Savard J."/>
            <person name="Schinko J.B."/>
            <person name="Schmitt C."/>
            <person name="Schoppmeier M."/>
            <person name="Schroder R."/>
            <person name="Shippy T.D."/>
            <person name="Simonnet F."/>
            <person name="Marques-Souza H."/>
            <person name="Tautz D."/>
            <person name="Tomoyasu Y."/>
            <person name="Trauner J."/>
            <person name="Van der Zee M."/>
            <person name="Vervoort M."/>
            <person name="Wittkopp N."/>
            <person name="Wimmer E.A."/>
            <person name="Yang X."/>
            <person name="Jones A.K."/>
            <person name="Sattelle D.B."/>
            <person name="Ebert P.R."/>
            <person name="Nelson D."/>
            <person name="Scott J.G."/>
            <person name="Beeman R.W."/>
            <person name="Muthukrishnan S."/>
            <person name="Kramer K.J."/>
            <person name="Arakane Y."/>
            <person name="Beeman R.W."/>
            <person name="Zhu Q."/>
            <person name="Hogenkamp D."/>
            <person name="Dixit R."/>
            <person name="Oppert B."/>
            <person name="Jiang H."/>
            <person name="Zou Z."/>
            <person name="Marshall J."/>
            <person name="Elpidina E."/>
            <person name="Vinokurov K."/>
            <person name="Oppert C."/>
            <person name="Zou Z."/>
            <person name="Evans J."/>
            <person name="Lu Z."/>
            <person name="Zhao P."/>
            <person name="Sumathipala N."/>
            <person name="Altincicek B."/>
            <person name="Vilcinskas A."/>
            <person name="Williams M."/>
            <person name="Hultmark D."/>
            <person name="Hetru C."/>
            <person name="Jiang H."/>
            <person name="Grimmelikhuijzen C.J."/>
            <person name="Hauser F."/>
            <person name="Cazzamali G."/>
            <person name="Williamson M."/>
            <person name="Park Y."/>
            <person name="Li B."/>
            <person name="Tanaka Y."/>
            <person name="Predel R."/>
            <person name="Neupert S."/>
            <person name="Schachtner J."/>
            <person name="Verleyen P."/>
            <person name="Raible F."/>
            <person name="Bork P."/>
            <person name="Friedrich M."/>
            <person name="Walden K.K."/>
            <person name="Robertson H.M."/>
            <person name="Angeli S."/>
            <person name="Foret S."/>
            <person name="Bucher G."/>
            <person name="Schuetz S."/>
            <person name="Maleszka R."/>
            <person name="Wimmer E.A."/>
            <person name="Beeman R.W."/>
            <person name="Lorenzen M."/>
            <person name="Tomoyasu Y."/>
            <person name="Miller S.C."/>
            <person name="Grossmann D."/>
            <person name="Bucher G."/>
        </authorList>
    </citation>
    <scope>NUCLEOTIDE SEQUENCE [LARGE SCALE GENOMIC DNA]</scope>
    <source>
        <strain evidence="11 12">Georgia GA2</strain>
    </source>
</reference>
<organism evidence="11 12">
    <name type="scientific">Tribolium castaneum</name>
    <name type="common">Red flour beetle</name>
    <dbReference type="NCBI Taxonomy" id="7070"/>
    <lineage>
        <taxon>Eukaryota</taxon>
        <taxon>Metazoa</taxon>
        <taxon>Ecdysozoa</taxon>
        <taxon>Arthropoda</taxon>
        <taxon>Hexapoda</taxon>
        <taxon>Insecta</taxon>
        <taxon>Pterygota</taxon>
        <taxon>Neoptera</taxon>
        <taxon>Endopterygota</taxon>
        <taxon>Coleoptera</taxon>
        <taxon>Polyphaga</taxon>
        <taxon>Cucujiformia</taxon>
        <taxon>Tenebrionidae</taxon>
        <taxon>Tenebrionidae incertae sedis</taxon>
        <taxon>Tribolium</taxon>
    </lineage>
</organism>
<feature type="transmembrane region" description="Helical" evidence="9">
    <location>
        <begin position="629"/>
        <end position="650"/>
    </location>
</feature>
<feature type="transmembrane region" description="Helical" evidence="9">
    <location>
        <begin position="778"/>
        <end position="799"/>
    </location>
</feature>
<dbReference type="InterPro" id="IPR020846">
    <property type="entry name" value="MFS_dom"/>
</dbReference>
<feature type="transmembrane region" description="Helical" evidence="9">
    <location>
        <begin position="1021"/>
        <end position="1041"/>
    </location>
</feature>
<protein>
    <recommendedName>
        <fullName evidence="10">Major facilitator superfamily (MFS) profile domain-containing protein</fullName>
    </recommendedName>
</protein>
<feature type="transmembrane region" description="Helical" evidence="9">
    <location>
        <begin position="296"/>
        <end position="316"/>
    </location>
</feature>
<dbReference type="GO" id="GO:0022857">
    <property type="term" value="F:transmembrane transporter activity"/>
    <property type="evidence" value="ECO:0000318"/>
    <property type="project" value="GO_Central"/>
</dbReference>
<evidence type="ECO:0000259" key="10">
    <source>
        <dbReference type="PROSITE" id="PS50850"/>
    </source>
</evidence>
<dbReference type="Gene3D" id="1.20.1250.20">
    <property type="entry name" value="MFS general substrate transporter like domains"/>
    <property type="match status" value="4"/>
</dbReference>
<keyword evidence="6 9" id="KW-1133">Transmembrane helix</keyword>
<dbReference type="FunFam" id="1.20.1250.20:FF:000218">
    <property type="entry name" value="facilitated trehalose transporter Tret1"/>
    <property type="match status" value="1"/>
</dbReference>
<feature type="transmembrane region" description="Helical" evidence="9">
    <location>
        <begin position="1517"/>
        <end position="1536"/>
    </location>
</feature>
<evidence type="ECO:0000256" key="3">
    <source>
        <dbReference type="ARBA" id="ARBA00022475"/>
    </source>
</evidence>
<dbReference type="Proteomes" id="UP000007266">
    <property type="component" value="Linkage group 9"/>
</dbReference>
<evidence type="ECO:0000256" key="5">
    <source>
        <dbReference type="ARBA" id="ARBA00022692"/>
    </source>
</evidence>
<feature type="transmembrane region" description="Helical" evidence="9">
    <location>
        <begin position="753"/>
        <end position="771"/>
    </location>
</feature>
<feature type="transmembrane region" description="Helical" evidence="9">
    <location>
        <begin position="150"/>
        <end position="169"/>
    </location>
</feature>
<keyword evidence="3" id="KW-1003">Cell membrane</keyword>
<evidence type="ECO:0000256" key="8">
    <source>
        <dbReference type="ARBA" id="ARBA00023180"/>
    </source>
</evidence>
<dbReference type="eggNOG" id="KOG0254">
    <property type="taxonomic scope" value="Eukaryota"/>
</dbReference>